<accession>A0A919QF12</accession>
<gene>
    <name evidence="3" type="ORF">Aph01nite_62840</name>
</gene>
<evidence type="ECO:0000313" key="4">
    <source>
        <dbReference type="Proteomes" id="UP000640052"/>
    </source>
</evidence>
<reference evidence="3" key="1">
    <citation type="submission" date="2021-01" db="EMBL/GenBank/DDBJ databases">
        <title>Whole genome shotgun sequence of Acrocarpospora phusangensis NBRC 108782.</title>
        <authorList>
            <person name="Komaki H."/>
            <person name="Tamura T."/>
        </authorList>
    </citation>
    <scope>NUCLEOTIDE SEQUENCE</scope>
    <source>
        <strain evidence="3">NBRC 108782</strain>
    </source>
</reference>
<keyword evidence="2" id="KW-0812">Transmembrane</keyword>
<keyword evidence="2" id="KW-1133">Transmembrane helix</keyword>
<proteinExistence type="predicted"/>
<sequence>MQLFAMFTHVLPRFYFNRLWLDGRGGHVSGPEFGAPEELGREPVRWSRNRVVVAGMAAAFVVVTGVGVAAAAASPSPTESGTPTPGESGTPSAVPSPEGSEKPDRGLKRVFPLRGMFGALHGEFVVPKEGGGYETVATQTGKVTAVDQGSITVRSEDGFSRAYTVTDETRVNGGREGIASVQVDDEVTVMATVEAEKATATMVIDLTRPAGKGWFRHPGGAFKGELRGDFEWGPGRMPGEGGFHRRIPINPDDLKRLPQDSGSPTPESATPTPTI</sequence>
<keyword evidence="2" id="KW-0472">Membrane</keyword>
<feature type="compositionally biased region" description="Low complexity" evidence="1">
    <location>
        <begin position="72"/>
        <end position="93"/>
    </location>
</feature>
<comment type="caution">
    <text evidence="3">The sequence shown here is derived from an EMBL/GenBank/DDBJ whole genome shotgun (WGS) entry which is preliminary data.</text>
</comment>
<dbReference type="Proteomes" id="UP000640052">
    <property type="component" value="Unassembled WGS sequence"/>
</dbReference>
<evidence type="ECO:0000256" key="1">
    <source>
        <dbReference type="SAM" id="MobiDB-lite"/>
    </source>
</evidence>
<protein>
    <submittedName>
        <fullName evidence="3">Uncharacterized protein</fullName>
    </submittedName>
</protein>
<dbReference type="EMBL" id="BOOA01000068">
    <property type="protein sequence ID" value="GIH27974.1"/>
    <property type="molecule type" value="Genomic_DNA"/>
</dbReference>
<keyword evidence="4" id="KW-1185">Reference proteome</keyword>
<feature type="compositionally biased region" description="Low complexity" evidence="1">
    <location>
        <begin position="261"/>
        <end position="275"/>
    </location>
</feature>
<name>A0A919QF12_9ACTN</name>
<feature type="region of interest" description="Disordered" evidence="1">
    <location>
        <begin position="236"/>
        <end position="275"/>
    </location>
</feature>
<dbReference type="AlphaFoldDB" id="A0A919QF12"/>
<evidence type="ECO:0000256" key="2">
    <source>
        <dbReference type="SAM" id="Phobius"/>
    </source>
</evidence>
<organism evidence="3 4">
    <name type="scientific">Acrocarpospora phusangensis</name>
    <dbReference type="NCBI Taxonomy" id="1070424"/>
    <lineage>
        <taxon>Bacteria</taxon>
        <taxon>Bacillati</taxon>
        <taxon>Actinomycetota</taxon>
        <taxon>Actinomycetes</taxon>
        <taxon>Streptosporangiales</taxon>
        <taxon>Streptosporangiaceae</taxon>
        <taxon>Acrocarpospora</taxon>
    </lineage>
</organism>
<evidence type="ECO:0000313" key="3">
    <source>
        <dbReference type="EMBL" id="GIH27974.1"/>
    </source>
</evidence>
<feature type="region of interest" description="Disordered" evidence="1">
    <location>
        <begin position="72"/>
        <end position="106"/>
    </location>
</feature>
<feature type="transmembrane region" description="Helical" evidence="2">
    <location>
        <begin position="51"/>
        <end position="73"/>
    </location>
</feature>